<sequence length="49" mass="5523">MKVIIFSITLVLFSVPYLLAQNQETISLSLKECIGQAIDKNINTVKDRI</sequence>
<evidence type="ECO:0000313" key="1">
    <source>
        <dbReference type="EMBL" id="KAA6324900.1"/>
    </source>
</evidence>
<organism evidence="1">
    <name type="scientific">termite gut metagenome</name>
    <dbReference type="NCBI Taxonomy" id="433724"/>
    <lineage>
        <taxon>unclassified sequences</taxon>
        <taxon>metagenomes</taxon>
        <taxon>organismal metagenomes</taxon>
    </lineage>
</organism>
<accession>A0A5J4QVG6</accession>
<reference evidence="1" key="1">
    <citation type="submission" date="2019-03" db="EMBL/GenBank/DDBJ databases">
        <title>Single cell metagenomics reveals metabolic interactions within the superorganism composed of flagellate Streblomastix strix and complex community of Bacteroidetes bacteria on its surface.</title>
        <authorList>
            <person name="Treitli S.C."/>
            <person name="Kolisko M."/>
            <person name="Husnik F."/>
            <person name="Keeling P."/>
            <person name="Hampl V."/>
        </authorList>
    </citation>
    <scope>NUCLEOTIDE SEQUENCE</scope>
    <source>
        <strain evidence="1">STM</strain>
    </source>
</reference>
<proteinExistence type="predicted"/>
<name>A0A5J4QVG6_9ZZZZ</name>
<dbReference type="EMBL" id="SNRY01002481">
    <property type="protein sequence ID" value="KAA6324900.1"/>
    <property type="molecule type" value="Genomic_DNA"/>
</dbReference>
<gene>
    <name evidence="1" type="ORF">EZS27_025825</name>
</gene>
<dbReference type="AlphaFoldDB" id="A0A5J4QVG6"/>
<feature type="non-terminal residue" evidence="1">
    <location>
        <position position="49"/>
    </location>
</feature>
<comment type="caution">
    <text evidence="1">The sequence shown here is derived from an EMBL/GenBank/DDBJ whole genome shotgun (WGS) entry which is preliminary data.</text>
</comment>
<protein>
    <submittedName>
        <fullName evidence="1">Uncharacterized protein</fullName>
    </submittedName>
</protein>